<dbReference type="InterPro" id="IPR012337">
    <property type="entry name" value="RNaseH-like_sf"/>
</dbReference>
<accession>A0A834HBQ4</accession>
<dbReference type="Pfam" id="PF01535">
    <property type="entry name" value="PPR"/>
    <property type="match status" value="2"/>
</dbReference>
<dbReference type="OrthoDB" id="1654885at2759"/>
<name>A0A834HBQ4_RHOSS</name>
<keyword evidence="5" id="KW-1185">Reference proteome</keyword>
<organism evidence="4 5">
    <name type="scientific">Rhododendron simsii</name>
    <name type="common">Sims's rhododendron</name>
    <dbReference type="NCBI Taxonomy" id="118357"/>
    <lineage>
        <taxon>Eukaryota</taxon>
        <taxon>Viridiplantae</taxon>
        <taxon>Streptophyta</taxon>
        <taxon>Embryophyta</taxon>
        <taxon>Tracheophyta</taxon>
        <taxon>Spermatophyta</taxon>
        <taxon>Magnoliopsida</taxon>
        <taxon>eudicotyledons</taxon>
        <taxon>Gunneridae</taxon>
        <taxon>Pentapetalae</taxon>
        <taxon>asterids</taxon>
        <taxon>Ericales</taxon>
        <taxon>Ericaceae</taxon>
        <taxon>Ericoideae</taxon>
        <taxon>Rhodoreae</taxon>
        <taxon>Rhododendron</taxon>
    </lineage>
</organism>
<dbReference type="PANTHER" id="PTHR47926:SF347">
    <property type="entry name" value="PENTATRICOPEPTIDE REPEAT-CONTAINING PROTEIN"/>
    <property type="match status" value="1"/>
</dbReference>
<protein>
    <recommendedName>
        <fullName evidence="3">Piwi domain-containing protein</fullName>
    </recommendedName>
</protein>
<dbReference type="InterPro" id="IPR036397">
    <property type="entry name" value="RNaseH_sf"/>
</dbReference>
<dbReference type="Gene3D" id="3.30.420.10">
    <property type="entry name" value="Ribonuclease H-like superfamily/Ribonuclease H"/>
    <property type="match status" value="1"/>
</dbReference>
<dbReference type="PROSITE" id="PS51375">
    <property type="entry name" value="PPR"/>
    <property type="match status" value="2"/>
</dbReference>
<dbReference type="SUPFAM" id="SSF53098">
    <property type="entry name" value="Ribonuclease H-like"/>
    <property type="match status" value="1"/>
</dbReference>
<dbReference type="NCBIfam" id="TIGR00756">
    <property type="entry name" value="PPR"/>
    <property type="match status" value="1"/>
</dbReference>
<dbReference type="EMBL" id="WJXA01000002">
    <property type="protein sequence ID" value="KAF7150979.1"/>
    <property type="molecule type" value="Genomic_DNA"/>
</dbReference>
<keyword evidence="1" id="KW-0677">Repeat</keyword>
<dbReference type="GO" id="GO:0003723">
    <property type="term" value="F:RNA binding"/>
    <property type="evidence" value="ECO:0007669"/>
    <property type="project" value="InterPro"/>
</dbReference>
<dbReference type="InterPro" id="IPR002885">
    <property type="entry name" value="PPR_rpt"/>
</dbReference>
<comment type="caution">
    <text evidence="4">The sequence shown here is derived from an EMBL/GenBank/DDBJ whole genome shotgun (WGS) entry which is preliminary data.</text>
</comment>
<feature type="repeat" description="PPR" evidence="2">
    <location>
        <begin position="14"/>
        <end position="48"/>
    </location>
</feature>
<dbReference type="Proteomes" id="UP000626092">
    <property type="component" value="Unassembled WGS sequence"/>
</dbReference>
<dbReference type="Pfam" id="PF02171">
    <property type="entry name" value="Piwi"/>
    <property type="match status" value="1"/>
</dbReference>
<dbReference type="InterPro" id="IPR046960">
    <property type="entry name" value="PPR_At4g14850-like_plant"/>
</dbReference>
<dbReference type="GO" id="GO:0009451">
    <property type="term" value="P:RNA modification"/>
    <property type="evidence" value="ECO:0007669"/>
    <property type="project" value="InterPro"/>
</dbReference>
<reference evidence="4" key="1">
    <citation type="submission" date="2019-11" db="EMBL/GenBank/DDBJ databases">
        <authorList>
            <person name="Liu Y."/>
            <person name="Hou J."/>
            <person name="Li T.-Q."/>
            <person name="Guan C.-H."/>
            <person name="Wu X."/>
            <person name="Wu H.-Z."/>
            <person name="Ling F."/>
            <person name="Zhang R."/>
            <person name="Shi X.-G."/>
            <person name="Ren J.-P."/>
            <person name="Chen E.-F."/>
            <person name="Sun J.-M."/>
        </authorList>
    </citation>
    <scope>NUCLEOTIDE SEQUENCE</scope>
    <source>
        <strain evidence="4">Adult_tree_wgs_1</strain>
        <tissue evidence="4">Leaves</tissue>
    </source>
</reference>
<dbReference type="InterPro" id="IPR011990">
    <property type="entry name" value="TPR-like_helical_dom_sf"/>
</dbReference>
<feature type="domain" description="Piwi" evidence="3">
    <location>
        <begin position="378"/>
        <end position="414"/>
    </location>
</feature>
<evidence type="ECO:0000313" key="4">
    <source>
        <dbReference type="EMBL" id="KAF7150979.1"/>
    </source>
</evidence>
<dbReference type="Gene3D" id="1.25.40.10">
    <property type="entry name" value="Tetratricopeptide repeat domain"/>
    <property type="match status" value="2"/>
</dbReference>
<evidence type="ECO:0000259" key="3">
    <source>
        <dbReference type="PROSITE" id="PS50822"/>
    </source>
</evidence>
<dbReference type="PANTHER" id="PTHR47926">
    <property type="entry name" value="PENTATRICOPEPTIDE REPEAT-CONTAINING PROTEIN"/>
    <property type="match status" value="1"/>
</dbReference>
<evidence type="ECO:0000256" key="1">
    <source>
        <dbReference type="ARBA" id="ARBA00022737"/>
    </source>
</evidence>
<dbReference type="Pfam" id="PF13041">
    <property type="entry name" value="PPR_2"/>
    <property type="match status" value="1"/>
</dbReference>
<evidence type="ECO:0000256" key="2">
    <source>
        <dbReference type="PROSITE-ProRule" id="PRU00708"/>
    </source>
</evidence>
<dbReference type="InterPro" id="IPR003165">
    <property type="entry name" value="Piwi"/>
</dbReference>
<dbReference type="PROSITE" id="PS50822">
    <property type="entry name" value="PIWI"/>
    <property type="match status" value="1"/>
</dbReference>
<gene>
    <name evidence="4" type="ORF">RHSIM_Rhsim02G0033200</name>
</gene>
<proteinExistence type="predicted"/>
<feature type="repeat" description="PPR" evidence="2">
    <location>
        <begin position="246"/>
        <end position="280"/>
    </location>
</feature>
<dbReference type="AlphaFoldDB" id="A0A834HBQ4"/>
<evidence type="ECO:0000313" key="5">
    <source>
        <dbReference type="Proteomes" id="UP000626092"/>
    </source>
</evidence>
<sequence length="534" mass="59494">MNSHKLINEMSETDVVSWIALISGYARAGHISEAKEVFEDMENKWIEPNVVSCNGMIEGIQSEWMLVGVSVDISKYAPVRLENLVRGLLHSEKARSEDMSLLLVLLETLFPWRAISAEKTEDLILRRQTHGFVIKIAMESDKCIVSAIIDMCGKCGCELCGKCGCSSQMSQVFDDRDVLDICACSALISGVSRNGFVDEALMAGVPKILDRDMLAEFLELTMVNHALLNPTSKLDGIASVSGLDSDRFVLSSLVHIYFKCSQLKDAHKLLDEMFEPDVVSWIAFVSGIEESAWFPTVEGVRQMSKLWKDITNIGGRNANMAAIFMNNVLGDEGWSSSGKTDGYRAAVWTQSLKVEMIECLYKPLDDDGIMRELLVDFYKTNNGRKPAQIVIFRDGVSESQSNQVLNIELDQMLKVSISSEDKKAVESKGIGRKLLTNFTKHTPLNLPSKELKQKKTQDALRVLDIILSSKQLTGASYPPLFVFCNFSMPHRAFLTDLMILIPGPVIDFLPANQSARDPRNIDWTKVVNSIFPVS</sequence>